<evidence type="ECO:0000256" key="3">
    <source>
        <dbReference type="ARBA" id="ARBA00023274"/>
    </source>
</evidence>
<dbReference type="AlphaFoldDB" id="A0A813I198"/>
<evidence type="ECO:0000256" key="1">
    <source>
        <dbReference type="ARBA" id="ARBA00005436"/>
    </source>
</evidence>
<evidence type="ECO:0000256" key="2">
    <source>
        <dbReference type="ARBA" id="ARBA00022980"/>
    </source>
</evidence>
<dbReference type="GO" id="GO:0003735">
    <property type="term" value="F:structural constituent of ribosome"/>
    <property type="evidence" value="ECO:0007669"/>
    <property type="project" value="InterPro"/>
</dbReference>
<dbReference type="CDD" id="cd05831">
    <property type="entry name" value="Ribosomal_P1"/>
    <property type="match status" value="2"/>
</dbReference>
<reference evidence="5" key="1">
    <citation type="submission" date="2021-02" db="EMBL/GenBank/DDBJ databases">
        <authorList>
            <person name="Dougan E. K."/>
            <person name="Rhodes N."/>
            <person name="Thang M."/>
            <person name="Chan C."/>
        </authorList>
    </citation>
    <scope>NUCLEOTIDE SEQUENCE</scope>
</reference>
<comment type="caution">
    <text evidence="5">The sequence shown here is derived from an EMBL/GenBank/DDBJ whole genome shotgun (WGS) entry which is preliminary data.</text>
</comment>
<keyword evidence="2" id="KW-0689">Ribosomal protein</keyword>
<dbReference type="Gene3D" id="1.10.10.1410">
    <property type="match status" value="2"/>
</dbReference>
<proteinExistence type="inferred from homology"/>
<feature type="compositionally biased region" description="Gly residues" evidence="4">
    <location>
        <begin position="81"/>
        <end position="94"/>
    </location>
</feature>
<dbReference type="FunFam" id="1.10.10.1410:FF:000002">
    <property type="entry name" value="60S acidic ribosomal protein P2"/>
    <property type="match status" value="2"/>
</dbReference>
<dbReference type="PANTHER" id="PTHR45696:SF10">
    <property type="entry name" value="LARGE RIBOSOMAL SUBUNIT PROTEIN P1"/>
    <property type="match status" value="1"/>
</dbReference>
<gene>
    <name evidence="5" type="ORF">PGLA2088_LOCUS2897</name>
</gene>
<accession>A0A813I198</accession>
<dbReference type="Proteomes" id="UP000626109">
    <property type="component" value="Unassembled WGS sequence"/>
</dbReference>
<evidence type="ECO:0000256" key="4">
    <source>
        <dbReference type="SAM" id="MobiDB-lite"/>
    </source>
</evidence>
<dbReference type="GO" id="GO:0006414">
    <property type="term" value="P:translational elongation"/>
    <property type="evidence" value="ECO:0007669"/>
    <property type="project" value="InterPro"/>
</dbReference>
<dbReference type="InterPro" id="IPR027534">
    <property type="entry name" value="Ribosomal_P1/P2"/>
</dbReference>
<dbReference type="Pfam" id="PF00428">
    <property type="entry name" value="Ribosomal_60s"/>
    <property type="match status" value="2"/>
</dbReference>
<dbReference type="GO" id="GO:0022625">
    <property type="term" value="C:cytosolic large ribosomal subunit"/>
    <property type="evidence" value="ECO:0007669"/>
    <property type="project" value="TreeGrafter"/>
</dbReference>
<keyword evidence="3" id="KW-0687">Ribonucleoprotein</keyword>
<evidence type="ECO:0008006" key="7">
    <source>
        <dbReference type="Google" id="ProtNLM"/>
    </source>
</evidence>
<dbReference type="GO" id="GO:0043021">
    <property type="term" value="F:ribonucleoprotein complex binding"/>
    <property type="evidence" value="ECO:0007669"/>
    <property type="project" value="TreeGrafter"/>
</dbReference>
<comment type="similarity">
    <text evidence="1">Belongs to the eukaryotic ribosomal protein P1/P2 family.</text>
</comment>
<feature type="region of interest" description="Disordered" evidence="4">
    <location>
        <begin position="81"/>
        <end position="100"/>
    </location>
</feature>
<evidence type="ECO:0000313" key="6">
    <source>
        <dbReference type="Proteomes" id="UP000626109"/>
    </source>
</evidence>
<dbReference type="HAMAP" id="MF_01478">
    <property type="entry name" value="Ribosomal_L12_arch"/>
    <property type="match status" value="1"/>
</dbReference>
<protein>
    <recommendedName>
        <fullName evidence="7">60S acidic ribosomal protein P1</fullName>
    </recommendedName>
</protein>
<dbReference type="InterPro" id="IPR038716">
    <property type="entry name" value="P1/P2_N_sf"/>
</dbReference>
<feature type="compositionally biased region" description="Acidic residues" evidence="4">
    <location>
        <begin position="230"/>
        <end position="243"/>
    </location>
</feature>
<dbReference type="EMBL" id="CAJNNW010002436">
    <property type="protein sequence ID" value="CAE8644255.1"/>
    <property type="molecule type" value="Genomic_DNA"/>
</dbReference>
<name>A0A813I198_POLGL</name>
<dbReference type="GO" id="GO:0030295">
    <property type="term" value="F:protein kinase activator activity"/>
    <property type="evidence" value="ECO:0007669"/>
    <property type="project" value="TreeGrafter"/>
</dbReference>
<feature type="region of interest" description="Disordered" evidence="4">
    <location>
        <begin position="222"/>
        <end position="243"/>
    </location>
</feature>
<dbReference type="PANTHER" id="PTHR45696">
    <property type="entry name" value="60S ACIDIC RIBOSOMAL PROTEIN P1"/>
    <property type="match status" value="1"/>
</dbReference>
<organism evidence="5 6">
    <name type="scientific">Polarella glacialis</name>
    <name type="common">Dinoflagellate</name>
    <dbReference type="NCBI Taxonomy" id="89957"/>
    <lineage>
        <taxon>Eukaryota</taxon>
        <taxon>Sar</taxon>
        <taxon>Alveolata</taxon>
        <taxon>Dinophyceae</taxon>
        <taxon>Suessiales</taxon>
        <taxon>Suessiaceae</taxon>
        <taxon>Polarella</taxon>
    </lineage>
</organism>
<dbReference type="GO" id="GO:0002181">
    <property type="term" value="P:cytoplasmic translation"/>
    <property type="evidence" value="ECO:0007669"/>
    <property type="project" value="TreeGrafter"/>
</dbReference>
<evidence type="ECO:0000313" key="5">
    <source>
        <dbReference type="EMBL" id="CAE8644255.1"/>
    </source>
</evidence>
<sequence length="243" mass="24214">MAAVPASELAKEQQDELLCTYAALILHDDGAEITPEAMNNLIKASGNAVEGYWPMLFCKLVANVGVGEMIKMGSGGGGGGGGGGAAAASSGGGAAAPAAEEKKVVEEEEEELPMTTSVTRDSAAAMTNMLVAAKKSDELLCTYASMILHDDGAEITPEAMNNLIKAAGCAVEGYWPMLFCKLIGNVGMGELIKMGSGGGGGGGGGGAAAASGAAAAGGGSAAVEEKKVVEEEEEEDVDFDLFG</sequence>